<keyword evidence="6" id="KW-1185">Reference proteome</keyword>
<dbReference type="Proteomes" id="UP000011514">
    <property type="component" value="Unassembled WGS sequence"/>
</dbReference>
<keyword evidence="1" id="KW-0472">Membrane</keyword>
<dbReference type="PATRIC" id="fig|1227484.4.peg.1000"/>
<sequence>MRCVPCTVVNSAIGVIAAAAIGGVVGANAGVATGTGVGVIVLGLSAASIALRGYLVPGTPTLTKKYFPDWLLRRFDKDSHTRAAVSADENLDVETVLMRAEAVEPCENVDDLCLTDEFQTAWSDRLESVRSEETSRAELADILGVEADILTFEEFGEAFVAYADETQAGQWESRGAFLADVAAATELEVRLDGWQTLGLRQQSQLLYVLRLFLEECPECTGTVAIEEDTVASCCRSIDIVAVSCQECGARIFETNHPGDIARSA</sequence>
<evidence type="ECO:0000313" key="6">
    <source>
        <dbReference type="Proteomes" id="UP000011514"/>
    </source>
</evidence>
<dbReference type="AlphaFoldDB" id="M0E5K6"/>
<feature type="transmembrane region" description="Helical" evidence="1">
    <location>
        <begin position="12"/>
        <end position="31"/>
    </location>
</feature>
<keyword evidence="1" id="KW-0812">Transmembrane</keyword>
<protein>
    <submittedName>
        <fullName evidence="5">Uncharacterized protein</fullName>
    </submittedName>
</protein>
<keyword evidence="1" id="KW-1133">Transmembrane helix</keyword>
<dbReference type="InterPro" id="IPR058675">
    <property type="entry name" value="DUF8054_C"/>
</dbReference>
<evidence type="ECO:0000259" key="4">
    <source>
        <dbReference type="Pfam" id="PF26238"/>
    </source>
</evidence>
<dbReference type="InterPro" id="IPR058674">
    <property type="entry name" value="DUF8054_N"/>
</dbReference>
<dbReference type="InterPro" id="IPR058775">
    <property type="entry name" value="DUF8054_M"/>
</dbReference>
<proteinExistence type="predicted"/>
<evidence type="ECO:0000256" key="1">
    <source>
        <dbReference type="SAM" id="Phobius"/>
    </source>
</evidence>
<dbReference type="Pfam" id="PF26236">
    <property type="entry name" value="DUF8054_N"/>
    <property type="match status" value="1"/>
</dbReference>
<dbReference type="EMBL" id="AOJE01000012">
    <property type="protein sequence ID" value="ELZ42343.1"/>
    <property type="molecule type" value="Genomic_DNA"/>
</dbReference>
<feature type="transmembrane region" description="Helical" evidence="1">
    <location>
        <begin position="37"/>
        <end position="55"/>
    </location>
</feature>
<name>M0E5K6_9EURY</name>
<reference evidence="5 6" key="1">
    <citation type="journal article" date="2014" name="PLoS Genet.">
        <title>Phylogenetically driven sequencing of extremely halophilic archaea reveals strategies for static and dynamic osmo-response.</title>
        <authorList>
            <person name="Becker E.A."/>
            <person name="Seitzer P.M."/>
            <person name="Tritt A."/>
            <person name="Larsen D."/>
            <person name="Krusor M."/>
            <person name="Yao A.I."/>
            <person name="Wu D."/>
            <person name="Madern D."/>
            <person name="Eisen J.A."/>
            <person name="Darling A.E."/>
            <person name="Facciotti M.T."/>
        </authorList>
    </citation>
    <scope>NUCLEOTIDE SEQUENCE [LARGE SCALE GENOMIC DNA]</scope>
    <source>
        <strain evidence="5 6">DSM 1137</strain>
    </source>
</reference>
<feature type="domain" description="DUF8054" evidence="3">
    <location>
        <begin position="214"/>
        <end position="253"/>
    </location>
</feature>
<dbReference type="eggNOG" id="arCOG08109">
    <property type="taxonomic scope" value="Archaea"/>
</dbReference>
<evidence type="ECO:0000259" key="3">
    <source>
        <dbReference type="Pfam" id="PF26237"/>
    </source>
</evidence>
<feature type="domain" description="DUF8054" evidence="2">
    <location>
        <begin position="2"/>
        <end position="78"/>
    </location>
</feature>
<gene>
    <name evidence="5" type="ORF">C471_04870</name>
</gene>
<accession>M0E5K6</accession>
<feature type="domain" description="DUF8054" evidence="4">
    <location>
        <begin position="92"/>
        <end position="211"/>
    </location>
</feature>
<dbReference type="Pfam" id="PF26237">
    <property type="entry name" value="DUF8054_C"/>
    <property type="match status" value="1"/>
</dbReference>
<evidence type="ECO:0000313" key="5">
    <source>
        <dbReference type="EMBL" id="ELZ42343.1"/>
    </source>
</evidence>
<evidence type="ECO:0000259" key="2">
    <source>
        <dbReference type="Pfam" id="PF26236"/>
    </source>
</evidence>
<comment type="caution">
    <text evidence="5">The sequence shown here is derived from an EMBL/GenBank/DDBJ whole genome shotgun (WGS) entry which is preliminary data.</text>
</comment>
<dbReference type="Pfam" id="PF26238">
    <property type="entry name" value="DUF8054_M"/>
    <property type="match status" value="1"/>
</dbReference>
<organism evidence="5 6">
    <name type="scientific">Halorubrum saccharovorum DSM 1137</name>
    <dbReference type="NCBI Taxonomy" id="1227484"/>
    <lineage>
        <taxon>Archaea</taxon>
        <taxon>Methanobacteriati</taxon>
        <taxon>Methanobacteriota</taxon>
        <taxon>Stenosarchaea group</taxon>
        <taxon>Halobacteria</taxon>
        <taxon>Halobacteriales</taxon>
        <taxon>Haloferacaceae</taxon>
        <taxon>Halorubrum</taxon>
    </lineage>
</organism>